<organism evidence="2 3">
    <name type="scientific">Leptospirillum ferriphilum</name>
    <dbReference type="NCBI Taxonomy" id="178606"/>
    <lineage>
        <taxon>Bacteria</taxon>
        <taxon>Pseudomonadati</taxon>
        <taxon>Nitrospirota</taxon>
        <taxon>Nitrospiria</taxon>
        <taxon>Nitrospirales</taxon>
        <taxon>Nitrospiraceae</taxon>
        <taxon>Leptospirillum</taxon>
    </lineage>
</organism>
<dbReference type="Proteomes" id="UP000029452">
    <property type="component" value="Unassembled WGS sequence"/>
</dbReference>
<dbReference type="AlphaFoldDB" id="A0A094W9N5"/>
<dbReference type="EMBL" id="JPGK01000003">
    <property type="protein sequence ID" value="KGA94238.1"/>
    <property type="molecule type" value="Genomic_DNA"/>
</dbReference>
<reference evidence="2 3" key="1">
    <citation type="submission" date="2014-06" db="EMBL/GenBank/DDBJ databases">
        <title>Draft genome sequence of iron oxidizing acidophile Leptospirillum ferriphilum DSM14647.</title>
        <authorList>
            <person name="Cardenas J.P."/>
            <person name="Lazcano M."/>
            <person name="Ossandon F.J."/>
            <person name="Corbett M."/>
            <person name="Holmes D.S."/>
            <person name="Watkin E."/>
        </authorList>
    </citation>
    <scope>NUCLEOTIDE SEQUENCE [LARGE SCALE GENOMIC DNA]</scope>
    <source>
        <strain evidence="2 3">DSM 14647</strain>
    </source>
</reference>
<sequence>MKESPSVLLYHLLSKSSSPAGRIENNRGLPDHKGNVIRTFGRDASFPEECPAPFKNWPLGRLFRAKKEGYRQRDSTYVGGNPSKEQCFP</sequence>
<gene>
    <name evidence="2" type="ORF">LptCag_1001</name>
</gene>
<feature type="region of interest" description="Disordered" evidence="1">
    <location>
        <begin position="70"/>
        <end position="89"/>
    </location>
</feature>
<evidence type="ECO:0000313" key="2">
    <source>
        <dbReference type="EMBL" id="KGA94238.1"/>
    </source>
</evidence>
<comment type="caution">
    <text evidence="2">The sequence shown here is derived from an EMBL/GenBank/DDBJ whole genome shotgun (WGS) entry which is preliminary data.</text>
</comment>
<accession>A0A094W9N5</accession>
<name>A0A094W9N5_9BACT</name>
<proteinExistence type="predicted"/>
<dbReference type="PATRIC" id="fig|178606.4.peg.807"/>
<evidence type="ECO:0000256" key="1">
    <source>
        <dbReference type="SAM" id="MobiDB-lite"/>
    </source>
</evidence>
<evidence type="ECO:0000313" key="3">
    <source>
        <dbReference type="Proteomes" id="UP000029452"/>
    </source>
</evidence>
<protein>
    <submittedName>
        <fullName evidence="2">Uncharacterized protein</fullName>
    </submittedName>
</protein>